<dbReference type="InterPro" id="IPR029058">
    <property type="entry name" value="AB_hydrolase_fold"/>
</dbReference>
<feature type="domain" description="Alpha/beta hydrolase fold-3" evidence="3">
    <location>
        <begin position="86"/>
        <end position="292"/>
    </location>
</feature>
<evidence type="ECO:0000256" key="2">
    <source>
        <dbReference type="ARBA" id="ARBA00022801"/>
    </source>
</evidence>
<evidence type="ECO:0000313" key="4">
    <source>
        <dbReference type="EMBL" id="MFC0410490.1"/>
    </source>
</evidence>
<dbReference type="EMBL" id="JBHLUN010000015">
    <property type="protein sequence ID" value="MFC0410490.1"/>
    <property type="molecule type" value="Genomic_DNA"/>
</dbReference>
<protein>
    <submittedName>
        <fullName evidence="4">Alpha/beta hydrolase fold domain-containing protein</fullName>
    </submittedName>
</protein>
<dbReference type="InterPro" id="IPR050300">
    <property type="entry name" value="GDXG_lipolytic_enzyme"/>
</dbReference>
<dbReference type="RefSeq" id="WP_377046239.1">
    <property type="nucleotide sequence ID" value="NZ_JBHLUN010000015.1"/>
</dbReference>
<dbReference type="PANTHER" id="PTHR48081">
    <property type="entry name" value="AB HYDROLASE SUPERFAMILY PROTEIN C4A8.06C"/>
    <property type="match status" value="1"/>
</dbReference>
<dbReference type="Proteomes" id="UP001589865">
    <property type="component" value="Unassembled WGS sequence"/>
</dbReference>
<proteinExistence type="inferred from homology"/>
<evidence type="ECO:0000313" key="5">
    <source>
        <dbReference type="Proteomes" id="UP001589865"/>
    </source>
</evidence>
<dbReference type="Pfam" id="PF07859">
    <property type="entry name" value="Abhydrolase_3"/>
    <property type="match status" value="1"/>
</dbReference>
<evidence type="ECO:0000256" key="1">
    <source>
        <dbReference type="ARBA" id="ARBA00010515"/>
    </source>
</evidence>
<dbReference type="GO" id="GO:0016787">
    <property type="term" value="F:hydrolase activity"/>
    <property type="evidence" value="ECO:0007669"/>
    <property type="project" value="UniProtKB-KW"/>
</dbReference>
<dbReference type="InterPro" id="IPR013094">
    <property type="entry name" value="AB_hydrolase_3"/>
</dbReference>
<comment type="caution">
    <text evidence="4">The sequence shown here is derived from an EMBL/GenBank/DDBJ whole genome shotgun (WGS) entry which is preliminary data.</text>
</comment>
<name>A0ABV6JXN5_9PROT</name>
<dbReference type="PROSITE" id="PS01173">
    <property type="entry name" value="LIPASE_GDXG_HIS"/>
    <property type="match status" value="1"/>
</dbReference>
<keyword evidence="2 4" id="KW-0378">Hydrolase</keyword>
<organism evidence="4 5">
    <name type="scientific">Roseomonas elaeocarpi</name>
    <dbReference type="NCBI Taxonomy" id="907779"/>
    <lineage>
        <taxon>Bacteria</taxon>
        <taxon>Pseudomonadati</taxon>
        <taxon>Pseudomonadota</taxon>
        <taxon>Alphaproteobacteria</taxon>
        <taxon>Acetobacterales</taxon>
        <taxon>Roseomonadaceae</taxon>
        <taxon>Roseomonas</taxon>
    </lineage>
</organism>
<sequence>MTEISRWDAEMLRFTREMEAAAALDPQPDPRRDVAGARAWTERMNLPLAAGGDAMAESRDVTLPTAAGPVRCRLHRPVREAGLPVLVFVHGGGWVWNSVDTHDRLLRAYAAAAGCAVVSPDYALSPEAVFPRALHEVAGVIRHLAAEGASLGLDGSRIVAGGDSAGANLALAAALLLRDEAPALALQGLLLNYGCFDANCDTASYAEFAEGYGLTRARMRMFWEMYAPDPAERLGPLASPGLASLHDLPPVLLHIAELDVLRDDSEAIEQRLLDAGVAVERHLFPGVVHGFLRAQGRVSKAGESVREAGAWLRARFGTPGA</sequence>
<gene>
    <name evidence="4" type="ORF">ACFFGY_19740</name>
</gene>
<dbReference type="SUPFAM" id="SSF53474">
    <property type="entry name" value="alpha/beta-Hydrolases"/>
    <property type="match status" value="1"/>
</dbReference>
<accession>A0ABV6JXN5</accession>
<comment type="similarity">
    <text evidence="1">Belongs to the 'GDXG' lipolytic enzyme family.</text>
</comment>
<evidence type="ECO:0000259" key="3">
    <source>
        <dbReference type="Pfam" id="PF07859"/>
    </source>
</evidence>
<dbReference type="PANTHER" id="PTHR48081:SF8">
    <property type="entry name" value="ALPHA_BETA HYDROLASE FOLD-3 DOMAIN-CONTAINING PROTEIN-RELATED"/>
    <property type="match status" value="1"/>
</dbReference>
<keyword evidence="5" id="KW-1185">Reference proteome</keyword>
<dbReference type="Gene3D" id="3.40.50.1820">
    <property type="entry name" value="alpha/beta hydrolase"/>
    <property type="match status" value="1"/>
</dbReference>
<reference evidence="4 5" key="1">
    <citation type="submission" date="2024-09" db="EMBL/GenBank/DDBJ databases">
        <authorList>
            <person name="Sun Q."/>
            <person name="Mori K."/>
        </authorList>
    </citation>
    <scope>NUCLEOTIDE SEQUENCE [LARGE SCALE GENOMIC DNA]</scope>
    <source>
        <strain evidence="4 5">TBRC 5777</strain>
    </source>
</reference>
<dbReference type="InterPro" id="IPR002168">
    <property type="entry name" value="Lipase_GDXG_HIS_AS"/>
</dbReference>